<dbReference type="GO" id="GO:0046695">
    <property type="term" value="C:SLIK (SAGA-like) complex"/>
    <property type="evidence" value="ECO:0007669"/>
    <property type="project" value="InterPro"/>
</dbReference>
<dbReference type="SMART" id="SM00297">
    <property type="entry name" value="BROMO"/>
    <property type="match status" value="1"/>
</dbReference>
<dbReference type="Proteomes" id="UP000002313">
    <property type="component" value="Chromosome VIII"/>
</dbReference>
<protein>
    <submittedName>
        <fullName evidence="4">Transcriptional activator Spt7</fullName>
    </submittedName>
</protein>
<dbReference type="RefSeq" id="XP_003073445.1">
    <property type="nucleotide sequence ID" value="XM_003073399.1"/>
</dbReference>
<dbReference type="OrthoDB" id="21449at2759"/>
<dbReference type="InterPro" id="IPR036427">
    <property type="entry name" value="Bromodomain-like_sf"/>
</dbReference>
<name>E0S8M9_ENCIT</name>
<reference evidence="4 5" key="2">
    <citation type="journal article" date="2012" name="Proc. Natl. Acad. Sci. U.S.A.">
        <title>Gain and loss of multiple functionally related, horizontally transferred genes in the reduced genomes of two microsporidian parasites.</title>
        <authorList>
            <person name="Pombert J.-F."/>
            <person name="Selman M."/>
            <person name="Burki F."/>
            <person name="Bardell F.T."/>
            <person name="Farinelli L."/>
            <person name="Solter L.F."/>
            <person name="Whitman D.W."/>
            <person name="Weiss L.M."/>
            <person name="Corradi N."/>
            <person name="Keeling P.J."/>
        </authorList>
    </citation>
    <scope>NUCLEOTIDE SEQUENCE [LARGE SCALE GENOMIC DNA]</scope>
    <source>
        <strain evidence="4 5">ATCC 50506</strain>
    </source>
</reference>
<dbReference type="GO" id="GO:0006357">
    <property type="term" value="P:regulation of transcription by RNA polymerase II"/>
    <property type="evidence" value="ECO:0007669"/>
    <property type="project" value="TreeGrafter"/>
</dbReference>
<dbReference type="HOGENOM" id="CLU_1354603_0_0_1"/>
<proteinExistence type="predicted"/>
<keyword evidence="5" id="KW-1185">Reference proteome</keyword>
<feature type="domain" description="Bromo" evidence="3">
    <location>
        <begin position="43"/>
        <end position="111"/>
    </location>
</feature>
<evidence type="ECO:0000259" key="3">
    <source>
        <dbReference type="PROSITE" id="PS50014"/>
    </source>
</evidence>
<dbReference type="PRINTS" id="PR00503">
    <property type="entry name" value="BROMODOMAIN"/>
</dbReference>
<dbReference type="PANTHER" id="PTHR47343:SF1">
    <property type="entry name" value="TRANSCRIPTIONAL ACTIVATOR SPT7"/>
    <property type="match status" value="1"/>
</dbReference>
<dbReference type="GO" id="GO:0006325">
    <property type="term" value="P:chromatin organization"/>
    <property type="evidence" value="ECO:0007669"/>
    <property type="project" value="UniProtKB-ARBA"/>
</dbReference>
<keyword evidence="1 2" id="KW-0103">Bromodomain</keyword>
<evidence type="ECO:0000313" key="4">
    <source>
        <dbReference type="EMBL" id="ADM12085.1"/>
    </source>
</evidence>
<evidence type="ECO:0000313" key="5">
    <source>
        <dbReference type="Proteomes" id="UP000002313"/>
    </source>
</evidence>
<dbReference type="GO" id="GO:0000124">
    <property type="term" value="C:SAGA complex"/>
    <property type="evidence" value="ECO:0007669"/>
    <property type="project" value="InterPro"/>
</dbReference>
<dbReference type="PANTHER" id="PTHR47343">
    <property type="entry name" value="TRANSCRIPTIONAL ACTIVATOR SPT7"/>
    <property type="match status" value="1"/>
</dbReference>
<dbReference type="VEuPathDB" id="MicrosporidiaDB:Eint_081530"/>
<dbReference type="SUPFAM" id="SSF47370">
    <property type="entry name" value="Bromodomain"/>
    <property type="match status" value="1"/>
</dbReference>
<accession>E0S8M9</accession>
<sequence length="202" mass="23892">MAAKKMWNMFLLGLISTNEKKRKFLDRMLFLPGRLTRILTAIKSFDQSKIFLRRVLKKDAPNYYEVIKKPMDLSIVQKKIGKYRSFEEFKADLNLIWDNCLKFNQEKYYRDCAFKMREVVSTFEIEVVPVKMDSEFAMGSNVWEGEENQGPAIKWMIRRMIGRVLLLSGYGFVSKTALWVFCDVFQHKILEIVKEECKENGK</sequence>
<evidence type="ECO:0000256" key="1">
    <source>
        <dbReference type="ARBA" id="ARBA00023117"/>
    </source>
</evidence>
<organism evidence="4 5">
    <name type="scientific">Encephalitozoon intestinalis (strain ATCC 50506)</name>
    <name type="common">Microsporidian parasite</name>
    <name type="synonym">Septata intestinalis</name>
    <dbReference type="NCBI Taxonomy" id="876142"/>
    <lineage>
        <taxon>Eukaryota</taxon>
        <taxon>Fungi</taxon>
        <taxon>Fungi incertae sedis</taxon>
        <taxon>Microsporidia</taxon>
        <taxon>Unikaryonidae</taxon>
        <taxon>Encephalitozoon</taxon>
    </lineage>
</organism>
<dbReference type="InterPro" id="IPR001487">
    <property type="entry name" value="Bromodomain"/>
</dbReference>
<dbReference type="GeneID" id="9698273"/>
<dbReference type="PROSITE" id="PS50014">
    <property type="entry name" value="BROMODOMAIN_2"/>
    <property type="match status" value="1"/>
</dbReference>
<evidence type="ECO:0000256" key="2">
    <source>
        <dbReference type="PROSITE-ProRule" id="PRU00035"/>
    </source>
</evidence>
<gene>
    <name evidence="4" type="ORF">Eint_081530</name>
</gene>
<dbReference type="Pfam" id="PF00439">
    <property type="entry name" value="Bromodomain"/>
    <property type="match status" value="1"/>
</dbReference>
<dbReference type="InterPro" id="IPR037782">
    <property type="entry name" value="Spt7"/>
</dbReference>
<dbReference type="EMBL" id="CP001949">
    <property type="protein sequence ID" value="ADM12085.1"/>
    <property type="molecule type" value="Genomic_DNA"/>
</dbReference>
<dbReference type="GO" id="GO:0005198">
    <property type="term" value="F:structural molecule activity"/>
    <property type="evidence" value="ECO:0007669"/>
    <property type="project" value="TreeGrafter"/>
</dbReference>
<dbReference type="KEGG" id="ein:Eint_081530"/>
<reference evidence="4 5" key="1">
    <citation type="journal article" date="2010" name="Nat. Commun.">
        <title>The complete sequence of the smallest known nuclear genome from the microsporidian Encephalitozoon intestinalis.</title>
        <authorList>
            <person name="Corradi N."/>
            <person name="Pombert J.-F."/>
            <person name="Farinelli L."/>
            <person name="Didier E.S."/>
            <person name="Keeling P.J."/>
        </authorList>
    </citation>
    <scope>NUCLEOTIDE SEQUENCE [LARGE SCALE GENOMIC DNA]</scope>
    <source>
        <strain evidence="4 5">ATCC 50506</strain>
    </source>
</reference>
<dbReference type="AlphaFoldDB" id="E0S8M9"/>
<dbReference type="Gene3D" id="1.20.920.10">
    <property type="entry name" value="Bromodomain-like"/>
    <property type="match status" value="1"/>
</dbReference>